<feature type="compositionally biased region" description="Polar residues" evidence="1">
    <location>
        <begin position="1"/>
        <end position="21"/>
    </location>
</feature>
<gene>
    <name evidence="2" type="ORF">Tco_0729143</name>
</gene>
<accession>A0ABQ4YNZ3</accession>
<reference evidence="2" key="2">
    <citation type="submission" date="2022-01" db="EMBL/GenBank/DDBJ databases">
        <authorList>
            <person name="Yamashiro T."/>
            <person name="Shiraishi A."/>
            <person name="Satake H."/>
            <person name="Nakayama K."/>
        </authorList>
    </citation>
    <scope>NUCLEOTIDE SEQUENCE</scope>
</reference>
<feature type="compositionally biased region" description="Polar residues" evidence="1">
    <location>
        <begin position="108"/>
        <end position="123"/>
    </location>
</feature>
<sequence>MIAPGSSRNSQEESYGSNNMAHNYFIEEARKREQERNRNSKPSVMHTTSLQNTTNGSKPKPRSNNQDIRIIQSSSNVVSPIPIAAALRPIDPTGSPVSTLIDQDAPSAKSTSQGSTSNVQPSHTPFELLGRWIKNHPIENVIGDPSRSDSTRKQLKTDAMWSYFDAFLTSVE</sequence>
<comment type="caution">
    <text evidence="2">The sequence shown here is derived from an EMBL/GenBank/DDBJ whole genome shotgun (WGS) entry which is preliminary data.</text>
</comment>
<proteinExistence type="predicted"/>
<feature type="compositionally biased region" description="Basic and acidic residues" evidence="1">
    <location>
        <begin position="25"/>
        <end position="38"/>
    </location>
</feature>
<feature type="compositionally biased region" description="Polar residues" evidence="1">
    <location>
        <begin position="40"/>
        <end position="75"/>
    </location>
</feature>
<evidence type="ECO:0000313" key="3">
    <source>
        <dbReference type="Proteomes" id="UP001151760"/>
    </source>
</evidence>
<reference evidence="2" key="1">
    <citation type="journal article" date="2022" name="Int. J. Mol. Sci.">
        <title>Draft Genome of Tanacetum Coccineum: Genomic Comparison of Closely Related Tanacetum-Family Plants.</title>
        <authorList>
            <person name="Yamashiro T."/>
            <person name="Shiraishi A."/>
            <person name="Nakayama K."/>
            <person name="Satake H."/>
        </authorList>
    </citation>
    <scope>NUCLEOTIDE SEQUENCE</scope>
</reference>
<dbReference type="EMBL" id="BQNB010010585">
    <property type="protein sequence ID" value="GJS79262.1"/>
    <property type="molecule type" value="Genomic_DNA"/>
</dbReference>
<organism evidence="2 3">
    <name type="scientific">Tanacetum coccineum</name>
    <dbReference type="NCBI Taxonomy" id="301880"/>
    <lineage>
        <taxon>Eukaryota</taxon>
        <taxon>Viridiplantae</taxon>
        <taxon>Streptophyta</taxon>
        <taxon>Embryophyta</taxon>
        <taxon>Tracheophyta</taxon>
        <taxon>Spermatophyta</taxon>
        <taxon>Magnoliopsida</taxon>
        <taxon>eudicotyledons</taxon>
        <taxon>Gunneridae</taxon>
        <taxon>Pentapetalae</taxon>
        <taxon>asterids</taxon>
        <taxon>campanulids</taxon>
        <taxon>Asterales</taxon>
        <taxon>Asteraceae</taxon>
        <taxon>Asteroideae</taxon>
        <taxon>Anthemideae</taxon>
        <taxon>Anthemidinae</taxon>
        <taxon>Tanacetum</taxon>
    </lineage>
</organism>
<dbReference type="Proteomes" id="UP001151760">
    <property type="component" value="Unassembled WGS sequence"/>
</dbReference>
<name>A0ABQ4YNZ3_9ASTR</name>
<feature type="region of interest" description="Disordered" evidence="1">
    <location>
        <begin position="87"/>
        <end position="123"/>
    </location>
</feature>
<evidence type="ECO:0000313" key="2">
    <source>
        <dbReference type="EMBL" id="GJS79262.1"/>
    </source>
</evidence>
<evidence type="ECO:0000256" key="1">
    <source>
        <dbReference type="SAM" id="MobiDB-lite"/>
    </source>
</evidence>
<protein>
    <submittedName>
        <fullName evidence="2">Uncharacterized protein</fullName>
    </submittedName>
</protein>
<feature type="region of interest" description="Disordered" evidence="1">
    <location>
        <begin position="1"/>
        <end position="75"/>
    </location>
</feature>
<keyword evidence="3" id="KW-1185">Reference proteome</keyword>